<dbReference type="AlphaFoldDB" id="A0A9D1KNP4"/>
<keyword evidence="1" id="KW-0472">Membrane</keyword>
<comment type="caution">
    <text evidence="2">The sequence shown here is derived from an EMBL/GenBank/DDBJ whole genome shotgun (WGS) entry which is preliminary data.</text>
</comment>
<evidence type="ECO:0000313" key="3">
    <source>
        <dbReference type="Proteomes" id="UP000886842"/>
    </source>
</evidence>
<accession>A0A9D1KNP4</accession>
<keyword evidence="1" id="KW-1133">Transmembrane helix</keyword>
<proteinExistence type="predicted"/>
<evidence type="ECO:0000313" key="2">
    <source>
        <dbReference type="EMBL" id="HIT76905.1"/>
    </source>
</evidence>
<organism evidence="2 3">
    <name type="scientific">Candidatus Avipropionibacterium avicola</name>
    <dbReference type="NCBI Taxonomy" id="2840701"/>
    <lineage>
        <taxon>Bacteria</taxon>
        <taxon>Bacillati</taxon>
        <taxon>Actinomycetota</taxon>
        <taxon>Actinomycetes</taxon>
        <taxon>Propionibacteriales</taxon>
        <taxon>Propionibacteriaceae</taxon>
        <taxon>Propionibacteriaceae incertae sedis</taxon>
        <taxon>Candidatus Avipropionibacterium</taxon>
    </lineage>
</organism>
<dbReference type="EMBL" id="DVLP01000437">
    <property type="protein sequence ID" value="HIT76905.1"/>
    <property type="molecule type" value="Genomic_DNA"/>
</dbReference>
<reference evidence="2" key="2">
    <citation type="journal article" date="2021" name="PeerJ">
        <title>Extensive microbial diversity within the chicken gut microbiome revealed by metagenomics and culture.</title>
        <authorList>
            <person name="Gilroy R."/>
            <person name="Ravi A."/>
            <person name="Getino M."/>
            <person name="Pursley I."/>
            <person name="Horton D.L."/>
            <person name="Alikhan N.F."/>
            <person name="Baker D."/>
            <person name="Gharbi K."/>
            <person name="Hall N."/>
            <person name="Watson M."/>
            <person name="Adriaenssens E.M."/>
            <person name="Foster-Nyarko E."/>
            <person name="Jarju S."/>
            <person name="Secka A."/>
            <person name="Antonio M."/>
            <person name="Oren A."/>
            <person name="Chaudhuri R.R."/>
            <person name="La Ragione R."/>
            <person name="Hildebrand F."/>
            <person name="Pallen M.J."/>
        </authorList>
    </citation>
    <scope>NUCLEOTIDE SEQUENCE</scope>
    <source>
        <strain evidence="2">ChiGjej1B1-24693</strain>
    </source>
</reference>
<protein>
    <submittedName>
        <fullName evidence="2">Uncharacterized protein</fullName>
    </submittedName>
</protein>
<sequence length="350" mass="38058">MTRPSPDHDPAAEPVPDPYGIVPHAVQRAHQQAGRPPAVHQTSIRKLLIGMGIGVLVLVLLAGGLVFRLWWDRPDRTVVAYLEAIRDGDAAKALSFAEAPPGGSGVLLTDEVLQGMQQAGGISDISVLESSRVHVRLSYKLGGEWVEASYRTAKVDGEWKLQKVAFPLQVTYRGSKAPLVVNGVAVGDTKDLMVFPGIYELGSGTDRIAWSNSPVRLTGDALETHPLVSASATGQGVEDARRAVEKALAQCRKEKALVPAGCPFGEERFAGTVVKSSIRWSVERAGDMRLITDLSENGTMTGSQIQQLRVRFTYRDAGTTKTWDQSQSVAVHFEVDLREKEPTVTWLDRE</sequence>
<feature type="transmembrane region" description="Helical" evidence="1">
    <location>
        <begin position="47"/>
        <end position="71"/>
    </location>
</feature>
<keyword evidence="1" id="KW-0812">Transmembrane</keyword>
<gene>
    <name evidence="2" type="ORF">IAA98_15100</name>
</gene>
<name>A0A9D1KNP4_9ACTN</name>
<reference evidence="2" key="1">
    <citation type="submission" date="2020-10" db="EMBL/GenBank/DDBJ databases">
        <authorList>
            <person name="Gilroy R."/>
        </authorList>
    </citation>
    <scope>NUCLEOTIDE SEQUENCE</scope>
    <source>
        <strain evidence="2">ChiGjej1B1-24693</strain>
    </source>
</reference>
<dbReference type="Proteomes" id="UP000886842">
    <property type="component" value="Unassembled WGS sequence"/>
</dbReference>
<evidence type="ECO:0000256" key="1">
    <source>
        <dbReference type="SAM" id="Phobius"/>
    </source>
</evidence>